<dbReference type="RefSeq" id="WP_167669620.1">
    <property type="nucleotide sequence ID" value="NZ_FMAF01000031.1"/>
</dbReference>
<proteinExistence type="predicted"/>
<evidence type="ECO:0000313" key="1">
    <source>
        <dbReference type="EMBL" id="SCB49700.1"/>
    </source>
</evidence>
<dbReference type="AlphaFoldDB" id="A0A1C3XBN6"/>
<evidence type="ECO:0000313" key="2">
    <source>
        <dbReference type="Proteomes" id="UP000199205"/>
    </source>
</evidence>
<protein>
    <submittedName>
        <fullName evidence="1">Uncharacterized protein</fullName>
    </submittedName>
</protein>
<gene>
    <name evidence="1" type="ORF">GA0061101_13118</name>
</gene>
<reference evidence="1 2" key="1">
    <citation type="submission" date="2016-08" db="EMBL/GenBank/DDBJ databases">
        <authorList>
            <person name="Seilhamer J.J."/>
        </authorList>
    </citation>
    <scope>NUCLEOTIDE SEQUENCE [LARGE SCALE GENOMIC DNA]</scope>
    <source>
        <strain evidence="1 2">P1-7</strain>
    </source>
</reference>
<accession>A0A1C3XBN6</accession>
<sequence>MTTTSQLALSDRLLLLTLALLVVATLAVGIKTHALCSIFCVHGDRMVESDICSGRSAG</sequence>
<dbReference type="EMBL" id="FMAF01000031">
    <property type="protein sequence ID" value="SCB49700.1"/>
    <property type="molecule type" value="Genomic_DNA"/>
</dbReference>
<organism evidence="1 2">
    <name type="scientific">Rhizobium lusitanum</name>
    <dbReference type="NCBI Taxonomy" id="293958"/>
    <lineage>
        <taxon>Bacteria</taxon>
        <taxon>Pseudomonadati</taxon>
        <taxon>Pseudomonadota</taxon>
        <taxon>Alphaproteobacteria</taxon>
        <taxon>Hyphomicrobiales</taxon>
        <taxon>Rhizobiaceae</taxon>
        <taxon>Rhizobium/Agrobacterium group</taxon>
        <taxon>Rhizobium</taxon>
    </lineage>
</organism>
<name>A0A1C3XBN6_9HYPH</name>
<dbReference type="Proteomes" id="UP000199205">
    <property type="component" value="Unassembled WGS sequence"/>
</dbReference>